<reference evidence="2 3" key="1">
    <citation type="submission" date="2016-03" db="EMBL/GenBank/DDBJ databases">
        <title>Cyphomyrmex costatus WGS genome.</title>
        <authorList>
            <person name="Nygaard S."/>
            <person name="Hu H."/>
            <person name="Boomsma J."/>
            <person name="Zhang G."/>
        </authorList>
    </citation>
    <scope>NUCLEOTIDE SEQUENCE [LARGE SCALE GENOMIC DNA]</scope>
    <source>
        <strain evidence="2">MS0001</strain>
        <tissue evidence="2">Whole body</tissue>
    </source>
</reference>
<name>A0A151ILA2_9HYME</name>
<proteinExistence type="predicted"/>
<feature type="region of interest" description="Disordered" evidence="1">
    <location>
        <begin position="116"/>
        <end position="147"/>
    </location>
</feature>
<feature type="compositionally biased region" description="Basic and acidic residues" evidence="1">
    <location>
        <begin position="116"/>
        <end position="125"/>
    </location>
</feature>
<sequence>MPGCAAVNCSNRVDKGYRLFSFPKGKINGLTICDEISGHRPSLRDCVRYILKIPNSKLTALMAGENLNRMQSQRFSMCPTPRTNRDENATPAQIAIIVNSFDRSVLQELNSVNQEKATEECDKPFETTQQPERVFDLHTPVTDATET</sequence>
<evidence type="ECO:0000313" key="3">
    <source>
        <dbReference type="Proteomes" id="UP000078542"/>
    </source>
</evidence>
<keyword evidence="3" id="KW-1185">Reference proteome</keyword>
<dbReference type="Proteomes" id="UP000078542">
    <property type="component" value="Unassembled WGS sequence"/>
</dbReference>
<organism evidence="2 3">
    <name type="scientific">Cyphomyrmex costatus</name>
    <dbReference type="NCBI Taxonomy" id="456900"/>
    <lineage>
        <taxon>Eukaryota</taxon>
        <taxon>Metazoa</taxon>
        <taxon>Ecdysozoa</taxon>
        <taxon>Arthropoda</taxon>
        <taxon>Hexapoda</taxon>
        <taxon>Insecta</taxon>
        <taxon>Pterygota</taxon>
        <taxon>Neoptera</taxon>
        <taxon>Endopterygota</taxon>
        <taxon>Hymenoptera</taxon>
        <taxon>Apocrita</taxon>
        <taxon>Aculeata</taxon>
        <taxon>Formicoidea</taxon>
        <taxon>Formicidae</taxon>
        <taxon>Myrmicinae</taxon>
        <taxon>Cyphomyrmex</taxon>
    </lineage>
</organism>
<gene>
    <name evidence="2" type="ORF">ALC62_03561</name>
</gene>
<dbReference type="EMBL" id="KQ977129">
    <property type="protein sequence ID" value="KYN05508.1"/>
    <property type="molecule type" value="Genomic_DNA"/>
</dbReference>
<protein>
    <submittedName>
        <fullName evidence="2">Uncharacterized protein</fullName>
    </submittedName>
</protein>
<dbReference type="AlphaFoldDB" id="A0A151ILA2"/>
<accession>A0A151ILA2</accession>
<evidence type="ECO:0000256" key="1">
    <source>
        <dbReference type="SAM" id="MobiDB-lite"/>
    </source>
</evidence>
<evidence type="ECO:0000313" key="2">
    <source>
        <dbReference type="EMBL" id="KYN05508.1"/>
    </source>
</evidence>